<comment type="caution">
    <text evidence="1">The sequence shown here is derived from an EMBL/GenBank/DDBJ whole genome shotgun (WGS) entry which is preliminary data.</text>
</comment>
<proteinExistence type="predicted"/>
<organism evidence="1 2">
    <name type="scientific">Cellulomonas xylanilytica</name>
    <dbReference type="NCBI Taxonomy" id="233583"/>
    <lineage>
        <taxon>Bacteria</taxon>
        <taxon>Bacillati</taxon>
        <taxon>Actinomycetota</taxon>
        <taxon>Actinomycetes</taxon>
        <taxon>Micrococcales</taxon>
        <taxon>Cellulomonadaceae</taxon>
        <taxon>Cellulomonas</taxon>
    </lineage>
</organism>
<accession>A0A510V8L0</accession>
<dbReference type="AlphaFoldDB" id="A0A510V8L0"/>
<name>A0A510V8L0_9CELL</name>
<reference evidence="1 2" key="1">
    <citation type="submission" date="2019-07" db="EMBL/GenBank/DDBJ databases">
        <title>Whole genome shotgun sequence of Cellulomonas xylanilytica NBRC 101102.</title>
        <authorList>
            <person name="Hosoyama A."/>
            <person name="Uohara A."/>
            <person name="Ohji S."/>
            <person name="Ichikawa N."/>
        </authorList>
    </citation>
    <scope>NUCLEOTIDE SEQUENCE [LARGE SCALE GENOMIC DNA]</scope>
    <source>
        <strain evidence="1 2">NBRC 101102</strain>
    </source>
</reference>
<evidence type="ECO:0000313" key="1">
    <source>
        <dbReference type="EMBL" id="GEK21495.1"/>
    </source>
</evidence>
<dbReference type="EMBL" id="BJUB01000005">
    <property type="protein sequence ID" value="GEK21495.1"/>
    <property type="molecule type" value="Genomic_DNA"/>
</dbReference>
<dbReference type="Proteomes" id="UP000321118">
    <property type="component" value="Unassembled WGS sequence"/>
</dbReference>
<protein>
    <submittedName>
        <fullName evidence="1">Uncharacterized protein</fullName>
    </submittedName>
</protein>
<keyword evidence="2" id="KW-1185">Reference proteome</keyword>
<sequence length="139" mass="13506">MEMAESGVAGSADVTSMVMAVPGASPAQPTVNELPTDVVVTLRVQDAVGCGTGVGSGVTVGVGVGVDVSVGVGVIVGVGVAVVSLGFGTPTATAAVIASGESARAATATAVTIVRELRFIRQSPVRAAPGALVHARNRQ</sequence>
<gene>
    <name evidence="1" type="ORF">CXY01_20150</name>
</gene>
<evidence type="ECO:0000313" key="2">
    <source>
        <dbReference type="Proteomes" id="UP000321118"/>
    </source>
</evidence>